<evidence type="ECO:0000313" key="1">
    <source>
        <dbReference type="EMBL" id="GGG65910.1"/>
    </source>
</evidence>
<organism evidence="1 2">
    <name type="scientific">Virgibacillus oceani</name>
    <dbReference type="NCBI Taxonomy" id="1479511"/>
    <lineage>
        <taxon>Bacteria</taxon>
        <taxon>Bacillati</taxon>
        <taxon>Bacillota</taxon>
        <taxon>Bacilli</taxon>
        <taxon>Bacillales</taxon>
        <taxon>Bacillaceae</taxon>
        <taxon>Virgibacillus</taxon>
    </lineage>
</organism>
<protein>
    <submittedName>
        <fullName evidence="1">Uncharacterized protein</fullName>
    </submittedName>
</protein>
<dbReference type="AlphaFoldDB" id="A0A917H320"/>
<name>A0A917H320_9BACI</name>
<dbReference type="EMBL" id="BMFR01000001">
    <property type="protein sequence ID" value="GGG65910.1"/>
    <property type="molecule type" value="Genomic_DNA"/>
</dbReference>
<comment type="caution">
    <text evidence="1">The sequence shown here is derived from an EMBL/GenBank/DDBJ whole genome shotgun (WGS) entry which is preliminary data.</text>
</comment>
<reference evidence="1" key="1">
    <citation type="journal article" date="2014" name="Int. J. Syst. Evol. Microbiol.">
        <title>Complete genome sequence of Corynebacterium casei LMG S-19264T (=DSM 44701T), isolated from a smear-ripened cheese.</title>
        <authorList>
            <consortium name="US DOE Joint Genome Institute (JGI-PGF)"/>
            <person name="Walter F."/>
            <person name="Albersmeier A."/>
            <person name="Kalinowski J."/>
            <person name="Ruckert C."/>
        </authorList>
    </citation>
    <scope>NUCLEOTIDE SEQUENCE</scope>
    <source>
        <strain evidence="1">CGMCC 1.12754</strain>
    </source>
</reference>
<dbReference type="Proteomes" id="UP000622860">
    <property type="component" value="Unassembled WGS sequence"/>
</dbReference>
<proteinExistence type="predicted"/>
<keyword evidence="2" id="KW-1185">Reference proteome</keyword>
<reference evidence="1" key="2">
    <citation type="submission" date="2020-09" db="EMBL/GenBank/DDBJ databases">
        <authorList>
            <person name="Sun Q."/>
            <person name="Zhou Y."/>
        </authorList>
    </citation>
    <scope>NUCLEOTIDE SEQUENCE</scope>
    <source>
        <strain evidence="1">CGMCC 1.12754</strain>
    </source>
</reference>
<accession>A0A917H320</accession>
<gene>
    <name evidence="1" type="ORF">GCM10011398_06950</name>
</gene>
<sequence length="54" mass="6126">MTNLLIKCSSTQIVEVNRINGSVNTNYAYRDFTSVTGNEMQVTSKSRQKPKQED</sequence>
<evidence type="ECO:0000313" key="2">
    <source>
        <dbReference type="Proteomes" id="UP000622860"/>
    </source>
</evidence>